<dbReference type="RefSeq" id="WP_226995048.1">
    <property type="nucleotide sequence ID" value="NZ_BAAAEB010000022.1"/>
</dbReference>
<comment type="subcellular location">
    <subcellularLocation>
        <location evidence="1">Membrane</location>
        <topology evidence="1">Multi-pass membrane protein</topology>
    </subcellularLocation>
</comment>
<comment type="similarity">
    <text evidence="2">Belongs to the autoinducer-2 exporter (AI-2E) (TC 2.A.86) family.</text>
</comment>
<feature type="transmembrane region" description="Helical" evidence="7">
    <location>
        <begin position="277"/>
        <end position="296"/>
    </location>
</feature>
<feature type="transmembrane region" description="Helical" evidence="7">
    <location>
        <begin position="316"/>
        <end position="335"/>
    </location>
</feature>
<proteinExistence type="inferred from homology"/>
<evidence type="ECO:0000256" key="4">
    <source>
        <dbReference type="ARBA" id="ARBA00022989"/>
    </source>
</evidence>
<protein>
    <submittedName>
        <fullName evidence="8">AI-2E family transporter</fullName>
    </submittedName>
</protein>
<keyword evidence="9" id="KW-1185">Reference proteome</keyword>
<feature type="transmembrane region" description="Helical" evidence="7">
    <location>
        <begin position="73"/>
        <end position="89"/>
    </location>
</feature>
<evidence type="ECO:0000256" key="6">
    <source>
        <dbReference type="SAM" id="MobiDB-lite"/>
    </source>
</evidence>
<evidence type="ECO:0000256" key="2">
    <source>
        <dbReference type="ARBA" id="ARBA00009773"/>
    </source>
</evidence>
<evidence type="ECO:0000256" key="5">
    <source>
        <dbReference type="ARBA" id="ARBA00023136"/>
    </source>
</evidence>
<organism evidence="8 9">
    <name type="scientific">Cupriavidus gilardii</name>
    <dbReference type="NCBI Taxonomy" id="82541"/>
    <lineage>
        <taxon>Bacteria</taxon>
        <taxon>Pseudomonadati</taxon>
        <taxon>Pseudomonadota</taxon>
        <taxon>Betaproteobacteria</taxon>
        <taxon>Burkholderiales</taxon>
        <taxon>Burkholderiaceae</taxon>
        <taxon>Cupriavidus</taxon>
    </lineage>
</organism>
<dbReference type="PANTHER" id="PTHR21716">
    <property type="entry name" value="TRANSMEMBRANE PROTEIN"/>
    <property type="match status" value="1"/>
</dbReference>
<feature type="transmembrane region" description="Helical" evidence="7">
    <location>
        <begin position="221"/>
        <end position="242"/>
    </location>
</feature>
<dbReference type="InterPro" id="IPR002549">
    <property type="entry name" value="AI-2E-like"/>
</dbReference>
<sequence>MHATPTPSAQSGAPSAARPAADTAADTAAQASTVAADPRDDEPAAAASAPPAAAEPFRGPGSARALPIAIQRGSLALVVLATLACLYALHVAKAFVIPVVLAVILTYLLDPLVSALHRQRLPRPIGATLVLLGLVAVLLCGAYLLQGQVEAIVDRLPEIARKLSRSLSALLSGDDSMWQKIQRAATVLTGGTPQLSRGAPVVIDKPAGALHDMVLAGSVSAFAAAGQAVVVLFLTFFLLVSGDMFKRKFVKMTGRTLTQKKVNVHMLGEINRQIQRYMLMLLITNAALGICTWFLLKGIGLQHAGTWALAAAALHLIPYFGSGATAIALGVAAFMQFGTLGLAAAAAGGSILIATLIGSVVQTWMTGRMAKMNPVAVFVALLLFTWLWGAWGMLLAIPLAVITKVVADHIEGLEFMAEFLGE</sequence>
<dbReference type="PANTHER" id="PTHR21716:SF16">
    <property type="entry name" value="BLL1467 PROTEIN"/>
    <property type="match status" value="1"/>
</dbReference>
<evidence type="ECO:0000256" key="3">
    <source>
        <dbReference type="ARBA" id="ARBA00022692"/>
    </source>
</evidence>
<feature type="transmembrane region" description="Helical" evidence="7">
    <location>
        <begin position="125"/>
        <end position="145"/>
    </location>
</feature>
<feature type="transmembrane region" description="Helical" evidence="7">
    <location>
        <begin position="95"/>
        <end position="113"/>
    </location>
</feature>
<gene>
    <name evidence="8" type="ORF">NDR89_09140</name>
</gene>
<name>A0ABY4VJJ4_9BURK</name>
<feature type="transmembrane region" description="Helical" evidence="7">
    <location>
        <begin position="377"/>
        <end position="402"/>
    </location>
</feature>
<feature type="compositionally biased region" description="Low complexity" evidence="6">
    <location>
        <begin position="1"/>
        <end position="36"/>
    </location>
</feature>
<accession>A0ABY4VJJ4</accession>
<evidence type="ECO:0000313" key="9">
    <source>
        <dbReference type="Proteomes" id="UP001056648"/>
    </source>
</evidence>
<keyword evidence="3 7" id="KW-0812">Transmembrane</keyword>
<evidence type="ECO:0000256" key="1">
    <source>
        <dbReference type="ARBA" id="ARBA00004141"/>
    </source>
</evidence>
<dbReference type="Proteomes" id="UP001056648">
    <property type="component" value="Chromosome 1"/>
</dbReference>
<dbReference type="EMBL" id="CP098735">
    <property type="protein sequence ID" value="USE77394.1"/>
    <property type="molecule type" value="Genomic_DNA"/>
</dbReference>
<reference evidence="8" key="1">
    <citation type="submission" date="2022-06" db="EMBL/GenBank/DDBJ databases">
        <title>Complete genome sequence and characterization of Cupriavidus gilardii QJ1 isolated from contaminating cells.</title>
        <authorList>
            <person name="Qi J."/>
        </authorList>
    </citation>
    <scope>NUCLEOTIDE SEQUENCE</scope>
    <source>
        <strain evidence="8">QJ1</strain>
    </source>
</reference>
<evidence type="ECO:0000256" key="7">
    <source>
        <dbReference type="SAM" id="Phobius"/>
    </source>
</evidence>
<keyword evidence="5 7" id="KW-0472">Membrane</keyword>
<dbReference type="Pfam" id="PF01594">
    <property type="entry name" value="AI-2E_transport"/>
    <property type="match status" value="1"/>
</dbReference>
<evidence type="ECO:0000313" key="8">
    <source>
        <dbReference type="EMBL" id="USE77394.1"/>
    </source>
</evidence>
<feature type="transmembrane region" description="Helical" evidence="7">
    <location>
        <begin position="342"/>
        <end position="365"/>
    </location>
</feature>
<feature type="region of interest" description="Disordered" evidence="6">
    <location>
        <begin position="1"/>
        <end position="58"/>
    </location>
</feature>
<keyword evidence="4 7" id="KW-1133">Transmembrane helix</keyword>
<feature type="compositionally biased region" description="Low complexity" evidence="6">
    <location>
        <begin position="44"/>
        <end position="56"/>
    </location>
</feature>